<gene>
    <name evidence="1" type="ORF">ACED35_17160</name>
</gene>
<evidence type="ECO:0000313" key="1">
    <source>
        <dbReference type="EMBL" id="MEZ8082849.1"/>
    </source>
</evidence>
<sequence length="156" mass="17780">MVAAASRLKCEVKDLHIHFNGDARTFRRWKENADKNPNEKSTIKYSAFGLLTAIVHNEIIFTEDKKPLDVANAELWKLVADNYVYKAGEFTPPNEKIVKMFYGKDSITGLYRLELASLLGYDKSHFGRLIVKMNFGTWASLMLCLGVPVSQMFDIQ</sequence>
<accession>A0ABV4L558</accession>
<evidence type="ECO:0000313" key="2">
    <source>
        <dbReference type="Proteomes" id="UP001569154"/>
    </source>
</evidence>
<dbReference type="EMBL" id="JBGONM010000044">
    <property type="protein sequence ID" value="MEZ8082849.1"/>
    <property type="molecule type" value="Genomic_DNA"/>
</dbReference>
<protein>
    <submittedName>
        <fullName evidence="1">Uncharacterized protein</fullName>
    </submittedName>
</protein>
<dbReference type="RefSeq" id="WP_371734982.1">
    <property type="nucleotide sequence ID" value="NZ_JBGONM010000044.1"/>
</dbReference>
<comment type="caution">
    <text evidence="1">The sequence shown here is derived from an EMBL/GenBank/DDBJ whole genome shotgun (WGS) entry which is preliminary data.</text>
</comment>
<dbReference type="Proteomes" id="UP001569154">
    <property type="component" value="Unassembled WGS sequence"/>
</dbReference>
<proteinExistence type="predicted"/>
<reference evidence="1 2" key="1">
    <citation type="submission" date="2024-06" db="EMBL/GenBank/DDBJ databases">
        <authorList>
            <person name="Steensen K."/>
            <person name="Seneca J."/>
            <person name="Bartlau N."/>
            <person name="Yu A.X."/>
            <person name="Polz M.F."/>
        </authorList>
    </citation>
    <scope>NUCLEOTIDE SEQUENCE [LARGE SCALE GENOMIC DNA]</scope>
    <source>
        <strain evidence="1 2">1F260</strain>
    </source>
</reference>
<keyword evidence="2" id="KW-1185">Reference proteome</keyword>
<organism evidence="1 2">
    <name type="scientific">Enterovibrio norvegicus</name>
    <dbReference type="NCBI Taxonomy" id="188144"/>
    <lineage>
        <taxon>Bacteria</taxon>
        <taxon>Pseudomonadati</taxon>
        <taxon>Pseudomonadota</taxon>
        <taxon>Gammaproteobacteria</taxon>
        <taxon>Vibrionales</taxon>
        <taxon>Vibrionaceae</taxon>
        <taxon>Enterovibrio</taxon>
    </lineage>
</organism>
<name>A0ABV4L558_9GAMM</name>